<evidence type="ECO:0000256" key="3">
    <source>
        <dbReference type="ARBA" id="ARBA00023065"/>
    </source>
</evidence>
<evidence type="ECO:0000313" key="5">
    <source>
        <dbReference type="EMBL" id="MCF4142062.1"/>
    </source>
</evidence>
<evidence type="ECO:0000256" key="2">
    <source>
        <dbReference type="ARBA" id="ARBA00022448"/>
    </source>
</evidence>
<name>A0ABS9ELH6_9BACT</name>
<keyword evidence="6" id="KW-1185">Reference proteome</keyword>
<keyword evidence="2" id="KW-0813">Transport</keyword>
<proteinExistence type="inferred from homology"/>
<dbReference type="Gene3D" id="1.10.287.3240">
    <property type="match status" value="1"/>
</dbReference>
<accession>A0ABS9ELH6</accession>
<feature type="coiled-coil region" evidence="4">
    <location>
        <begin position="144"/>
        <end position="171"/>
    </location>
</feature>
<organism evidence="5 6">
    <name type="scientific">Dethiosulfovibrio marinus</name>
    <dbReference type="NCBI Taxonomy" id="133532"/>
    <lineage>
        <taxon>Bacteria</taxon>
        <taxon>Thermotogati</taxon>
        <taxon>Synergistota</taxon>
        <taxon>Synergistia</taxon>
        <taxon>Synergistales</taxon>
        <taxon>Dethiosulfovibrionaceae</taxon>
        <taxon>Dethiosulfovibrio</taxon>
    </lineage>
</organism>
<evidence type="ECO:0000313" key="6">
    <source>
        <dbReference type="Proteomes" id="UP001200430"/>
    </source>
</evidence>
<comment type="caution">
    <text evidence="5">The sequence shown here is derived from an EMBL/GenBank/DDBJ whole genome shotgun (WGS) entry which is preliminary data.</text>
</comment>
<dbReference type="Pfam" id="PF01813">
    <property type="entry name" value="ATP-synt_D"/>
    <property type="match status" value="1"/>
</dbReference>
<keyword evidence="3" id="KW-0406">Ion transport</keyword>
<keyword evidence="4" id="KW-0175">Coiled coil</keyword>
<gene>
    <name evidence="5" type="ORF">L2W38_04430</name>
</gene>
<sequence>MSQSSATRDRLLEVSIRIKDIAFGKGLLEKKRDAFIRAMEGEKKLFYELQDKYRKLCSSIAAIYGLIRVYEGSHTIDLLRLQHPLLNLRLFRESLMGCRYTRFESEPSEIEHRFRLDMDPALSSLYIEELLFLLEQAESMLWRYITLRSKIQAFERELRKTNLKINTLEHSLLPSLSEEKKKILEVLSERERQERYTIKKLTGKKKRK</sequence>
<dbReference type="EMBL" id="JAKGUD010000003">
    <property type="protein sequence ID" value="MCF4142062.1"/>
    <property type="molecule type" value="Genomic_DNA"/>
</dbReference>
<dbReference type="Proteomes" id="UP001200430">
    <property type="component" value="Unassembled WGS sequence"/>
</dbReference>
<evidence type="ECO:0000256" key="4">
    <source>
        <dbReference type="SAM" id="Coils"/>
    </source>
</evidence>
<evidence type="ECO:0000256" key="1">
    <source>
        <dbReference type="ARBA" id="ARBA00005850"/>
    </source>
</evidence>
<comment type="similarity">
    <text evidence="1">Belongs to the V-ATPase D subunit family.</text>
</comment>
<reference evidence="5 6" key="1">
    <citation type="submission" date="2022-01" db="EMBL/GenBank/DDBJ databases">
        <title>Dethiosulfovibrio faecalis sp. nov., a novel proteolytic, non-sulfur-reducing bacterium isolated from a marine aquaculture solid waste bioreactor.</title>
        <authorList>
            <person name="Grabowski S."/>
            <person name="Apolinario E."/>
            <person name="Schneider N."/>
            <person name="Marshall C.W."/>
            <person name="Sowers K.R."/>
        </authorList>
    </citation>
    <scope>NUCLEOTIDE SEQUENCE [LARGE SCALE GENOMIC DNA]</scope>
    <source>
        <strain evidence="5 6">DSM 12537</strain>
    </source>
</reference>
<dbReference type="RefSeq" id="WP_236098815.1">
    <property type="nucleotide sequence ID" value="NZ_JAKGUD010000003.1"/>
</dbReference>
<dbReference type="InterPro" id="IPR002699">
    <property type="entry name" value="V_ATPase_D"/>
</dbReference>
<protein>
    <submittedName>
        <fullName evidence="5">V-type ATP synthase subunit D</fullName>
    </submittedName>
</protein>